<dbReference type="EMBL" id="KN847532">
    <property type="protein sequence ID" value="KIW07895.1"/>
    <property type="molecule type" value="Genomic_DNA"/>
</dbReference>
<dbReference type="Gene3D" id="1.20.1300.20">
    <property type="entry name" value="Peptidase C65 Otubain, subdomain 2"/>
    <property type="match status" value="1"/>
</dbReference>
<dbReference type="GO" id="GO:0043130">
    <property type="term" value="F:ubiquitin binding"/>
    <property type="evidence" value="ECO:0007669"/>
    <property type="project" value="TreeGrafter"/>
</dbReference>
<dbReference type="HOGENOM" id="CLU_014832_6_1_1"/>
<dbReference type="Gene3D" id="3.30.200.60">
    <property type="entry name" value="Peptidase C65 Otubain, subdomain 1"/>
    <property type="match status" value="1"/>
</dbReference>
<dbReference type="GO" id="GO:0071108">
    <property type="term" value="P:protein K48-linked deubiquitination"/>
    <property type="evidence" value="ECO:0007669"/>
    <property type="project" value="TreeGrafter"/>
</dbReference>
<dbReference type="InterPro" id="IPR038765">
    <property type="entry name" value="Papain-like_cys_pep_sf"/>
</dbReference>
<evidence type="ECO:0000256" key="5">
    <source>
        <dbReference type="ARBA" id="ARBA00022801"/>
    </source>
</evidence>
<keyword evidence="5" id="KW-0378">Hydrolase</keyword>
<dbReference type="CDD" id="cd22749">
    <property type="entry name" value="Otubain_C65"/>
    <property type="match status" value="1"/>
</dbReference>
<comment type="catalytic activity">
    <reaction evidence="1">
        <text>Thiol-dependent hydrolysis of ester, thioester, amide, peptide and isopeptide bonds formed by the C-terminal Gly of ubiquitin (a 76-residue protein attached to proteins as an intracellular targeting signal).</text>
        <dbReference type="EC" id="3.4.19.12"/>
    </reaction>
</comment>
<dbReference type="VEuPathDB" id="FungiDB:PV09_01806"/>
<dbReference type="RefSeq" id="XP_016217764.1">
    <property type="nucleotide sequence ID" value="XM_016354752.1"/>
</dbReference>
<dbReference type="GO" id="GO:0006508">
    <property type="term" value="P:proteolysis"/>
    <property type="evidence" value="ECO:0007669"/>
    <property type="project" value="UniProtKB-KW"/>
</dbReference>
<dbReference type="InterPro" id="IPR042468">
    <property type="entry name" value="Peptidase_C65_otubain_sub1"/>
</dbReference>
<keyword evidence="6" id="KW-0788">Thiol protease</keyword>
<evidence type="ECO:0000256" key="3">
    <source>
        <dbReference type="ARBA" id="ARBA00022670"/>
    </source>
</evidence>
<feature type="region of interest" description="Disordered" evidence="7">
    <location>
        <begin position="434"/>
        <end position="462"/>
    </location>
</feature>
<dbReference type="InterPro" id="IPR019400">
    <property type="entry name" value="Peptidase_C65_otubain"/>
</dbReference>
<protein>
    <recommendedName>
        <fullName evidence="2">ubiquitinyl hydrolase 1</fullName>
        <ecNumber evidence="2">3.4.19.12</ecNumber>
    </recommendedName>
</protein>
<dbReference type="Proteomes" id="UP000053259">
    <property type="component" value="Unassembled WGS sequence"/>
</dbReference>
<dbReference type="InterPro" id="IPR042467">
    <property type="entry name" value="Peptidase_C65_otubain_sub2"/>
</dbReference>
<keyword evidence="3" id="KW-0645">Protease</keyword>
<dbReference type="OrthoDB" id="18915at2759"/>
<feature type="compositionally biased region" description="Basic and acidic residues" evidence="7">
    <location>
        <begin position="444"/>
        <end position="454"/>
    </location>
</feature>
<dbReference type="GeneID" id="27309779"/>
<dbReference type="PANTHER" id="PTHR12931">
    <property type="entry name" value="UBIQUITIN THIOLESTERASE PROTEIN OTUB"/>
    <property type="match status" value="1"/>
</dbReference>
<evidence type="ECO:0000256" key="1">
    <source>
        <dbReference type="ARBA" id="ARBA00000707"/>
    </source>
</evidence>
<dbReference type="STRING" id="253628.A0A0D2AN03"/>
<evidence type="ECO:0000256" key="4">
    <source>
        <dbReference type="ARBA" id="ARBA00022786"/>
    </source>
</evidence>
<evidence type="ECO:0000313" key="9">
    <source>
        <dbReference type="Proteomes" id="UP000053259"/>
    </source>
</evidence>
<dbReference type="AlphaFoldDB" id="A0A0D2AN03"/>
<organism evidence="8 9">
    <name type="scientific">Verruconis gallopava</name>
    <dbReference type="NCBI Taxonomy" id="253628"/>
    <lineage>
        <taxon>Eukaryota</taxon>
        <taxon>Fungi</taxon>
        <taxon>Dikarya</taxon>
        <taxon>Ascomycota</taxon>
        <taxon>Pezizomycotina</taxon>
        <taxon>Dothideomycetes</taxon>
        <taxon>Pleosporomycetidae</taxon>
        <taxon>Venturiales</taxon>
        <taxon>Sympoventuriaceae</taxon>
        <taxon>Verruconis</taxon>
    </lineage>
</organism>
<dbReference type="EC" id="3.4.19.12" evidence="2"/>
<reference evidence="8 9" key="1">
    <citation type="submission" date="2015-01" db="EMBL/GenBank/DDBJ databases">
        <title>The Genome Sequence of Ochroconis gallopava CBS43764.</title>
        <authorList>
            <consortium name="The Broad Institute Genomics Platform"/>
            <person name="Cuomo C."/>
            <person name="de Hoog S."/>
            <person name="Gorbushina A."/>
            <person name="Stielow B."/>
            <person name="Teixiera M."/>
            <person name="Abouelleil A."/>
            <person name="Chapman S.B."/>
            <person name="Priest M."/>
            <person name="Young S.K."/>
            <person name="Wortman J."/>
            <person name="Nusbaum C."/>
            <person name="Birren B."/>
        </authorList>
    </citation>
    <scope>NUCLEOTIDE SEQUENCE [LARGE SCALE GENOMIC DNA]</scope>
    <source>
        <strain evidence="8 9">CBS 43764</strain>
    </source>
</reference>
<evidence type="ECO:0000256" key="7">
    <source>
        <dbReference type="SAM" id="MobiDB-lite"/>
    </source>
</evidence>
<dbReference type="InParanoid" id="A0A0D2AN03"/>
<dbReference type="PANTHER" id="PTHR12931:SF15">
    <property type="entry name" value="UBIQUITIN THIOESTERASE OTUBAIN-LIKE"/>
    <property type="match status" value="1"/>
</dbReference>
<evidence type="ECO:0000313" key="8">
    <source>
        <dbReference type="EMBL" id="KIW07895.1"/>
    </source>
</evidence>
<keyword evidence="4" id="KW-0833">Ubl conjugation pathway</keyword>
<gene>
    <name evidence="8" type="ORF">PV09_01806</name>
</gene>
<keyword evidence="9" id="KW-1185">Reference proteome</keyword>
<dbReference type="SUPFAM" id="SSF54001">
    <property type="entry name" value="Cysteine proteinases"/>
    <property type="match status" value="1"/>
</dbReference>
<dbReference type="GO" id="GO:0005634">
    <property type="term" value="C:nucleus"/>
    <property type="evidence" value="ECO:0007669"/>
    <property type="project" value="TreeGrafter"/>
</dbReference>
<evidence type="ECO:0000256" key="2">
    <source>
        <dbReference type="ARBA" id="ARBA00012759"/>
    </source>
</evidence>
<accession>A0A0D2AN03</accession>
<proteinExistence type="predicted"/>
<name>A0A0D2AN03_9PEZI</name>
<dbReference type="Pfam" id="PF10275">
    <property type="entry name" value="Peptidase_C65"/>
    <property type="match status" value="1"/>
</dbReference>
<sequence length="462" mass="51767">MAAYSAQQQDEELARLQELSNKWEPDATGPFVSDLLDSTAITAEYANADPVYQVKTASLPQSFSHYRTCRGDGHCGWRAVAFSYFEALVRTAEPYKFHEEVARLKSLRNIMNDAGLPEDIYVDFAEEAWVLLDRLSSMPVDAGLATVLETFNDPNTAMSIITYFKLLTSAWMQKYPDQYQGFMNESVQSYCKTRIEPAQCEIEELGLNALLAVLVSPAGIAAEVHYLDRSPGDTINVIQYGWSGAESRTPPAKIRLLYRPGHYDILYKAEDLMVTKSVPSASVTQAAQQNVFVALQHASTETLHHRTAYQPETIEIPGMSFYTGPQATWPQAFNQYDIAPSPISPPVSSPRPAVTPTYPNVPAIPVHDMYFPSPPASQASLPNVALPHHVQIDRGTPFRPSAWEYTAEFNNMPHQSLCQTSIFRNSHYNTAHFNNPDFEPEQWSPDKEYTTTDRSRKKSSHA</sequence>
<dbReference type="GO" id="GO:0004843">
    <property type="term" value="F:cysteine-type deubiquitinase activity"/>
    <property type="evidence" value="ECO:0007669"/>
    <property type="project" value="UniProtKB-EC"/>
</dbReference>
<evidence type="ECO:0000256" key="6">
    <source>
        <dbReference type="ARBA" id="ARBA00022807"/>
    </source>
</evidence>